<evidence type="ECO:0000313" key="5">
    <source>
        <dbReference type="EMBL" id="RKS80196.1"/>
    </source>
</evidence>
<dbReference type="PROSITE" id="PS50109">
    <property type="entry name" value="HIS_KIN"/>
    <property type="match status" value="1"/>
</dbReference>
<dbReference type="GO" id="GO:0046983">
    <property type="term" value="F:protein dimerization activity"/>
    <property type="evidence" value="ECO:0007669"/>
    <property type="project" value="InterPro"/>
</dbReference>
<dbReference type="EMBL" id="RBWV01000009">
    <property type="protein sequence ID" value="RKS80196.1"/>
    <property type="molecule type" value="Genomic_DNA"/>
</dbReference>
<dbReference type="Gene3D" id="3.30.565.10">
    <property type="entry name" value="Histidine kinase-like ATPase, C-terminal domain"/>
    <property type="match status" value="1"/>
</dbReference>
<keyword evidence="6" id="KW-1185">Reference proteome</keyword>
<dbReference type="InterPro" id="IPR036890">
    <property type="entry name" value="HATPase_C_sf"/>
</dbReference>
<dbReference type="PANTHER" id="PTHR24421:SF56">
    <property type="entry name" value="OXYGEN SENSOR HISTIDINE KINASE RESPONSE REGULATOR DOST"/>
    <property type="match status" value="1"/>
</dbReference>
<proteinExistence type="predicted"/>
<dbReference type="InParanoid" id="A0A420XTM8"/>
<dbReference type="Gene3D" id="3.30.450.40">
    <property type="match status" value="1"/>
</dbReference>
<dbReference type="OrthoDB" id="5241249at2"/>
<keyword evidence="2 5" id="KW-0418">Kinase</keyword>
<comment type="caution">
    <text evidence="5">The sequence shown here is derived from an EMBL/GenBank/DDBJ whole genome shotgun (WGS) entry which is preliminary data.</text>
</comment>
<dbReference type="InterPro" id="IPR003018">
    <property type="entry name" value="GAF"/>
</dbReference>
<accession>A0A420XTM8</accession>
<dbReference type="GO" id="GO:0000155">
    <property type="term" value="F:phosphorelay sensor kinase activity"/>
    <property type="evidence" value="ECO:0007669"/>
    <property type="project" value="InterPro"/>
</dbReference>
<evidence type="ECO:0000256" key="2">
    <source>
        <dbReference type="ARBA" id="ARBA00022777"/>
    </source>
</evidence>
<dbReference type="InterPro" id="IPR050482">
    <property type="entry name" value="Sensor_HK_TwoCompSys"/>
</dbReference>
<dbReference type="SMART" id="SM00065">
    <property type="entry name" value="GAF"/>
    <property type="match status" value="1"/>
</dbReference>
<name>A0A420XTM8_9ACTN</name>
<dbReference type="RefSeq" id="WP_121191916.1">
    <property type="nucleotide sequence ID" value="NZ_RBWV01000009.1"/>
</dbReference>
<keyword evidence="3" id="KW-0902">Two-component regulatory system</keyword>
<dbReference type="Pfam" id="PF13185">
    <property type="entry name" value="GAF_2"/>
    <property type="match status" value="1"/>
</dbReference>
<dbReference type="SUPFAM" id="SSF55781">
    <property type="entry name" value="GAF domain-like"/>
    <property type="match status" value="1"/>
</dbReference>
<dbReference type="Gene3D" id="1.20.5.1930">
    <property type="match status" value="1"/>
</dbReference>
<sequence length="493" mass="50973">MELGGGLLGAVVRIGAARTTAEALDALLRAALLLAPGAQVAAALHGPDGALREAAAADLSTDATAVLARLRAHPDAVVLPVPVEGRAPGVLVVEGLPAAEIEPLRLLAVAAGAAITTAHALERAELQRRWSEGSASLVAAMARSAGRGDDELHQVARRVRELAGADAALLLLPSGPSEVVVEVAAVAPGLDPAALAGARLPRAATLAGAVLEEGEALVVDAAPEAAAVRGDLTAPPGWPGGGPTLLVPLGGADDVRGVLALVRSAPAFTELELSLAKGFAGLAALALQRSRAQADRGAHAVLEDRDRIARDLHDLVIQRLFATGLQLQGVARRADGPLRERVEGAVDDLDQTIRDIRTTIFQLHRRPDSTDLRGQLHDVADEAARPLGFPVLLELRGPISEAVPDELAPHLVAVLRESLSNVAKHAQASAVTVTVTADRDITLTVEDDGRGFVADRAGSGMRNMRRRAEMHGGRLDVAARPGGGTRLQWHVPA</sequence>
<dbReference type="AlphaFoldDB" id="A0A420XTM8"/>
<dbReference type="CDD" id="cd16917">
    <property type="entry name" value="HATPase_UhpB-NarQ-NarX-like"/>
    <property type="match status" value="1"/>
</dbReference>
<dbReference type="InterPro" id="IPR005467">
    <property type="entry name" value="His_kinase_dom"/>
</dbReference>
<evidence type="ECO:0000256" key="1">
    <source>
        <dbReference type="ARBA" id="ARBA00022679"/>
    </source>
</evidence>
<dbReference type="InterPro" id="IPR011712">
    <property type="entry name" value="Sig_transdc_His_kin_sub3_dim/P"/>
</dbReference>
<dbReference type="GO" id="GO:0016020">
    <property type="term" value="C:membrane"/>
    <property type="evidence" value="ECO:0007669"/>
    <property type="project" value="InterPro"/>
</dbReference>
<dbReference type="SUPFAM" id="SSF55874">
    <property type="entry name" value="ATPase domain of HSP90 chaperone/DNA topoisomerase II/histidine kinase"/>
    <property type="match status" value="1"/>
</dbReference>
<organism evidence="5 6">
    <name type="scientific">Motilibacter peucedani</name>
    <dbReference type="NCBI Taxonomy" id="598650"/>
    <lineage>
        <taxon>Bacteria</taxon>
        <taxon>Bacillati</taxon>
        <taxon>Actinomycetota</taxon>
        <taxon>Actinomycetes</taxon>
        <taxon>Motilibacterales</taxon>
        <taxon>Motilibacteraceae</taxon>
        <taxon>Motilibacter</taxon>
    </lineage>
</organism>
<reference evidence="5 6" key="1">
    <citation type="submission" date="2018-10" db="EMBL/GenBank/DDBJ databases">
        <title>Genomic Encyclopedia of Archaeal and Bacterial Type Strains, Phase II (KMG-II): from individual species to whole genera.</title>
        <authorList>
            <person name="Goeker M."/>
        </authorList>
    </citation>
    <scope>NUCLEOTIDE SEQUENCE [LARGE SCALE GENOMIC DNA]</scope>
    <source>
        <strain evidence="5 6">RP-AC37</strain>
    </source>
</reference>
<dbReference type="Pfam" id="PF02518">
    <property type="entry name" value="HATPase_c"/>
    <property type="match status" value="1"/>
</dbReference>
<evidence type="ECO:0000259" key="4">
    <source>
        <dbReference type="PROSITE" id="PS50109"/>
    </source>
</evidence>
<dbReference type="PANTHER" id="PTHR24421">
    <property type="entry name" value="NITRATE/NITRITE SENSOR PROTEIN NARX-RELATED"/>
    <property type="match status" value="1"/>
</dbReference>
<keyword evidence="1" id="KW-0808">Transferase</keyword>
<dbReference type="InterPro" id="IPR003594">
    <property type="entry name" value="HATPase_dom"/>
</dbReference>
<dbReference type="FunCoup" id="A0A420XTM8">
    <property type="interactions" value="23"/>
</dbReference>
<feature type="domain" description="Histidine kinase" evidence="4">
    <location>
        <begin position="411"/>
        <end position="493"/>
    </location>
</feature>
<evidence type="ECO:0000313" key="6">
    <source>
        <dbReference type="Proteomes" id="UP000281955"/>
    </source>
</evidence>
<gene>
    <name evidence="5" type="ORF">CLV35_0617</name>
</gene>
<dbReference type="Pfam" id="PF07730">
    <property type="entry name" value="HisKA_3"/>
    <property type="match status" value="1"/>
</dbReference>
<evidence type="ECO:0000256" key="3">
    <source>
        <dbReference type="ARBA" id="ARBA00023012"/>
    </source>
</evidence>
<protein>
    <submittedName>
        <fullName evidence="5">Histidine kinase/DNA gyrase B/HSP90-like ATPase</fullName>
    </submittedName>
</protein>
<dbReference type="Proteomes" id="UP000281955">
    <property type="component" value="Unassembled WGS sequence"/>
</dbReference>
<dbReference type="SMART" id="SM00387">
    <property type="entry name" value="HATPase_c"/>
    <property type="match status" value="1"/>
</dbReference>
<dbReference type="InterPro" id="IPR029016">
    <property type="entry name" value="GAF-like_dom_sf"/>
</dbReference>